<dbReference type="Pfam" id="PF14737">
    <property type="entry name" value="DUF4470"/>
    <property type="match status" value="1"/>
</dbReference>
<protein>
    <recommendedName>
        <fullName evidence="1">DUF4470 domain-containing protein</fullName>
    </recommendedName>
</protein>
<feature type="domain" description="DUF4470" evidence="1">
    <location>
        <begin position="34"/>
        <end position="130"/>
    </location>
</feature>
<comment type="caution">
    <text evidence="2">The sequence shown here is derived from an EMBL/GenBank/DDBJ whole genome shotgun (WGS) entry which is preliminary data.</text>
</comment>
<evidence type="ECO:0000313" key="3">
    <source>
        <dbReference type="Proteomes" id="UP000481858"/>
    </source>
</evidence>
<name>A0A7C8MT53_9PEZI</name>
<sequence length="473" mass="53172">MKRTWKPRWVVENRTPTFISPRPGHVKFGAVKYLWGNVPAIDVIQLGQNEGAEFQTPINLLFAASGDLRNIVLSVTSLPQSYRSPLSIVINDCDIDIVARNLIFLLIMFIEKDSNTAAEFMLHVWYSALVTEACYTLLQKKLKPLIEDVCNKIAGKPSRTLLGKTWHFGGSSLRLVLTREAWIRLPSYFNVPNGMTKKKAHAVRQAVVNPPLAGLGMIKYRNCGVLLPFGQPCEAFVIPNPTVFNSCDEWPMMDSADPSDGWSIKTFLATKAGPAKKDMYGQLHHYLKRLFTKFHCYLHSKPVSFELQHVYAQVLEETLAGKKFDRIEISNICDSNYLGIDITLRTLGPLLRSPSANRHATLITTFLNAVPEARMVFRMTEPFAAGLITKYMDRYDFAHAASSAGLKMKEEHTIIPAWPLRVNDSLHPAQKDREDFKLLLGTAHIGHERYMEWKVGAVRVAADTQLGGSCILS</sequence>
<dbReference type="AlphaFoldDB" id="A0A7C8MT53"/>
<dbReference type="EMBL" id="WUBL01000063">
    <property type="protein sequence ID" value="KAF2967727.1"/>
    <property type="molecule type" value="Genomic_DNA"/>
</dbReference>
<gene>
    <name evidence="2" type="ORF">GQX73_g5860</name>
</gene>
<keyword evidence="3" id="KW-1185">Reference proteome</keyword>
<proteinExistence type="predicted"/>
<reference evidence="2 3" key="1">
    <citation type="submission" date="2019-12" db="EMBL/GenBank/DDBJ databases">
        <title>Draft genome sequence of the ascomycete Xylaria multiplex DSM 110363.</title>
        <authorList>
            <person name="Buettner E."/>
            <person name="Kellner H."/>
        </authorList>
    </citation>
    <scope>NUCLEOTIDE SEQUENCE [LARGE SCALE GENOMIC DNA]</scope>
    <source>
        <strain evidence="2 3">DSM 110363</strain>
    </source>
</reference>
<dbReference type="OrthoDB" id="5282002at2759"/>
<accession>A0A7C8MT53</accession>
<organism evidence="2 3">
    <name type="scientific">Xylaria multiplex</name>
    <dbReference type="NCBI Taxonomy" id="323545"/>
    <lineage>
        <taxon>Eukaryota</taxon>
        <taxon>Fungi</taxon>
        <taxon>Dikarya</taxon>
        <taxon>Ascomycota</taxon>
        <taxon>Pezizomycotina</taxon>
        <taxon>Sordariomycetes</taxon>
        <taxon>Xylariomycetidae</taxon>
        <taxon>Xylariales</taxon>
        <taxon>Xylariaceae</taxon>
        <taxon>Xylaria</taxon>
    </lineage>
</organism>
<evidence type="ECO:0000313" key="2">
    <source>
        <dbReference type="EMBL" id="KAF2967727.1"/>
    </source>
</evidence>
<dbReference type="InterPro" id="IPR027974">
    <property type="entry name" value="DUF4470"/>
</dbReference>
<evidence type="ECO:0000259" key="1">
    <source>
        <dbReference type="Pfam" id="PF14737"/>
    </source>
</evidence>
<dbReference type="InParanoid" id="A0A7C8MT53"/>
<dbReference type="Proteomes" id="UP000481858">
    <property type="component" value="Unassembled WGS sequence"/>
</dbReference>